<evidence type="ECO:0000256" key="4">
    <source>
        <dbReference type="ARBA" id="ARBA00023163"/>
    </source>
</evidence>
<dbReference type="SUPFAM" id="SSF53850">
    <property type="entry name" value="Periplasmic binding protein-like II"/>
    <property type="match status" value="1"/>
</dbReference>
<dbReference type="InterPro" id="IPR058163">
    <property type="entry name" value="LysR-type_TF_proteobact-type"/>
</dbReference>
<sequence>MLKTLPFSALRTLEAVVRLRGFGRAADELNVTQSAVSQQIKQLESWIGTRLLIRRSRQTLPTEAGERLAQATREGVGLITAVCDDLRGAAQEDSKRILVGSPPGFAFLWLLPRLLHFDDQNPQTLVSLSTDPQARDPYSGDADLFISYSAGGFPGLHAELLMTETMSPVCAPQVAQSLTSLDDLANQVILQDQLDSPDFVSNWAYWANESGLALPHFSRTRQYGQANLVVQAAIQGLGIAMGRGPLVADAIAKGKLVHPFPEFVQSQFSYWFVCDHAALKSQKVDVFRSWLHETVQTKDS</sequence>
<evidence type="ECO:0000259" key="5">
    <source>
        <dbReference type="PROSITE" id="PS50931"/>
    </source>
</evidence>
<proteinExistence type="inferred from homology"/>
<keyword evidence="2" id="KW-0805">Transcription regulation</keyword>
<dbReference type="AlphaFoldDB" id="A0A2T6KIX9"/>
<dbReference type="PANTHER" id="PTHR30537">
    <property type="entry name" value="HTH-TYPE TRANSCRIPTIONAL REGULATOR"/>
    <property type="match status" value="1"/>
</dbReference>
<evidence type="ECO:0000313" key="6">
    <source>
        <dbReference type="EMBL" id="PUB15658.1"/>
    </source>
</evidence>
<dbReference type="InterPro" id="IPR036390">
    <property type="entry name" value="WH_DNA-bd_sf"/>
</dbReference>
<dbReference type="PANTHER" id="PTHR30537:SF74">
    <property type="entry name" value="HTH-TYPE TRANSCRIPTIONAL REGULATOR TRPI"/>
    <property type="match status" value="1"/>
</dbReference>
<dbReference type="Pfam" id="PF00126">
    <property type="entry name" value="HTH_1"/>
    <property type="match status" value="1"/>
</dbReference>
<feature type="domain" description="HTH lysR-type" evidence="5">
    <location>
        <begin position="5"/>
        <end position="62"/>
    </location>
</feature>
<evidence type="ECO:0000256" key="2">
    <source>
        <dbReference type="ARBA" id="ARBA00023015"/>
    </source>
</evidence>
<dbReference type="Pfam" id="PF03466">
    <property type="entry name" value="LysR_substrate"/>
    <property type="match status" value="1"/>
</dbReference>
<dbReference type="CDD" id="cd08432">
    <property type="entry name" value="PBP2_GcdR_TrpI_HvrB_AmpR_like"/>
    <property type="match status" value="1"/>
</dbReference>
<accession>A0A2T6KIX9</accession>
<comment type="caution">
    <text evidence="6">The sequence shown here is derived from an EMBL/GenBank/DDBJ whole genome shotgun (WGS) entry which is preliminary data.</text>
</comment>
<dbReference type="InterPro" id="IPR036388">
    <property type="entry name" value="WH-like_DNA-bd_sf"/>
</dbReference>
<gene>
    <name evidence="6" type="ORF">C8N45_104278</name>
</gene>
<dbReference type="InterPro" id="IPR005119">
    <property type="entry name" value="LysR_subst-bd"/>
</dbReference>
<dbReference type="Gene3D" id="3.40.190.10">
    <property type="entry name" value="Periplasmic binding protein-like II"/>
    <property type="match status" value="2"/>
</dbReference>
<name>A0A2T6KIX9_9RHOB</name>
<protein>
    <submittedName>
        <fullName evidence="6">LysR family transcriptional regulator</fullName>
    </submittedName>
</protein>
<dbReference type="PROSITE" id="PS50931">
    <property type="entry name" value="HTH_LYSR"/>
    <property type="match status" value="1"/>
</dbReference>
<dbReference type="SUPFAM" id="SSF46785">
    <property type="entry name" value="Winged helix' DNA-binding domain"/>
    <property type="match status" value="1"/>
</dbReference>
<dbReference type="RefSeq" id="WP_108386320.1">
    <property type="nucleotide sequence ID" value="NZ_QBUD01000004.1"/>
</dbReference>
<keyword evidence="4" id="KW-0804">Transcription</keyword>
<dbReference type="Proteomes" id="UP000244523">
    <property type="component" value="Unassembled WGS sequence"/>
</dbReference>
<dbReference type="GO" id="GO:0043565">
    <property type="term" value="F:sequence-specific DNA binding"/>
    <property type="evidence" value="ECO:0007669"/>
    <property type="project" value="TreeGrafter"/>
</dbReference>
<dbReference type="GO" id="GO:0006351">
    <property type="term" value="P:DNA-templated transcription"/>
    <property type="evidence" value="ECO:0007669"/>
    <property type="project" value="TreeGrafter"/>
</dbReference>
<evidence type="ECO:0000256" key="1">
    <source>
        <dbReference type="ARBA" id="ARBA00009437"/>
    </source>
</evidence>
<dbReference type="Gene3D" id="1.10.10.10">
    <property type="entry name" value="Winged helix-like DNA-binding domain superfamily/Winged helix DNA-binding domain"/>
    <property type="match status" value="1"/>
</dbReference>
<evidence type="ECO:0000256" key="3">
    <source>
        <dbReference type="ARBA" id="ARBA00023125"/>
    </source>
</evidence>
<organism evidence="6 7">
    <name type="scientific">Yoonia sediminilitoris</name>
    <dbReference type="NCBI Taxonomy" id="1286148"/>
    <lineage>
        <taxon>Bacteria</taxon>
        <taxon>Pseudomonadati</taxon>
        <taxon>Pseudomonadota</taxon>
        <taxon>Alphaproteobacteria</taxon>
        <taxon>Rhodobacterales</taxon>
        <taxon>Paracoccaceae</taxon>
        <taxon>Yoonia</taxon>
    </lineage>
</organism>
<comment type="similarity">
    <text evidence="1">Belongs to the LysR transcriptional regulatory family.</text>
</comment>
<reference evidence="6 7" key="1">
    <citation type="submission" date="2018-04" db="EMBL/GenBank/DDBJ databases">
        <title>Genomic Encyclopedia of Archaeal and Bacterial Type Strains, Phase II (KMG-II): from individual species to whole genera.</title>
        <authorList>
            <person name="Goeker M."/>
        </authorList>
    </citation>
    <scope>NUCLEOTIDE SEQUENCE [LARGE SCALE GENOMIC DNA]</scope>
    <source>
        <strain evidence="6 7">DSM 29955</strain>
    </source>
</reference>
<dbReference type="InterPro" id="IPR000847">
    <property type="entry name" value="LysR_HTH_N"/>
</dbReference>
<dbReference type="OrthoDB" id="9813056at2"/>
<dbReference type="EMBL" id="QBUD01000004">
    <property type="protein sequence ID" value="PUB15658.1"/>
    <property type="molecule type" value="Genomic_DNA"/>
</dbReference>
<evidence type="ECO:0000313" key="7">
    <source>
        <dbReference type="Proteomes" id="UP000244523"/>
    </source>
</evidence>
<keyword evidence="7" id="KW-1185">Reference proteome</keyword>
<keyword evidence="3" id="KW-0238">DNA-binding</keyword>
<dbReference type="PRINTS" id="PR00039">
    <property type="entry name" value="HTHLYSR"/>
</dbReference>
<dbReference type="GO" id="GO:0003700">
    <property type="term" value="F:DNA-binding transcription factor activity"/>
    <property type="evidence" value="ECO:0007669"/>
    <property type="project" value="InterPro"/>
</dbReference>
<dbReference type="FunFam" id="1.10.10.10:FF:000001">
    <property type="entry name" value="LysR family transcriptional regulator"/>
    <property type="match status" value="1"/>
</dbReference>